<accession>A0ABT6R5B6</accession>
<organism evidence="6 7">
    <name type="scientific">Exiguobacterium antarcticum</name>
    <dbReference type="NCBI Taxonomy" id="132920"/>
    <lineage>
        <taxon>Bacteria</taxon>
        <taxon>Bacillati</taxon>
        <taxon>Bacillota</taxon>
        <taxon>Bacilli</taxon>
        <taxon>Bacillales</taxon>
        <taxon>Bacillales Family XII. Incertae Sedis</taxon>
        <taxon>Exiguobacterium</taxon>
    </lineage>
</organism>
<protein>
    <submittedName>
        <fullName evidence="6">TetR/AcrR family transcriptional regulator</fullName>
    </submittedName>
</protein>
<evidence type="ECO:0000259" key="5">
    <source>
        <dbReference type="PROSITE" id="PS50977"/>
    </source>
</evidence>
<name>A0ABT6R5B6_9BACL</name>
<evidence type="ECO:0000256" key="4">
    <source>
        <dbReference type="PROSITE-ProRule" id="PRU00335"/>
    </source>
</evidence>
<dbReference type="PANTHER" id="PTHR47506">
    <property type="entry name" value="TRANSCRIPTIONAL REGULATORY PROTEIN"/>
    <property type="match status" value="1"/>
</dbReference>
<dbReference type="Gene3D" id="1.10.357.10">
    <property type="entry name" value="Tetracycline Repressor, domain 2"/>
    <property type="match status" value="1"/>
</dbReference>
<feature type="DNA-binding region" description="H-T-H motif" evidence="4">
    <location>
        <begin position="23"/>
        <end position="42"/>
    </location>
</feature>
<comment type="caution">
    <text evidence="6">The sequence shown here is derived from an EMBL/GenBank/DDBJ whole genome shotgun (WGS) entry which is preliminary data.</text>
</comment>
<sequence>MKATLLLHTALRHFAQHGYEGASLQEIAQDVGIKKPSIYAHYRGKDELFLSAMTYALDTQKLHLATYFISTRHLSLEQSLKGFFDWFLEESTQNDQLKFILRIAYFPPVKLEREVTDLINPFFDSLHRHLTRLLRERDRTEQLLFSDDYASAALAYLTVTEGTMTEFVYNGVEAYQRRFTAVWPIFWRGLVR</sequence>
<dbReference type="EMBL" id="JASBQV010000030">
    <property type="protein sequence ID" value="MDI3236131.1"/>
    <property type="molecule type" value="Genomic_DNA"/>
</dbReference>
<evidence type="ECO:0000256" key="3">
    <source>
        <dbReference type="ARBA" id="ARBA00023163"/>
    </source>
</evidence>
<dbReference type="Pfam" id="PF00440">
    <property type="entry name" value="TetR_N"/>
    <property type="match status" value="1"/>
</dbReference>
<dbReference type="PROSITE" id="PS50977">
    <property type="entry name" value="HTH_TETR_2"/>
    <property type="match status" value="1"/>
</dbReference>
<evidence type="ECO:0000256" key="1">
    <source>
        <dbReference type="ARBA" id="ARBA00023015"/>
    </source>
</evidence>
<evidence type="ECO:0000256" key="2">
    <source>
        <dbReference type="ARBA" id="ARBA00023125"/>
    </source>
</evidence>
<dbReference type="RefSeq" id="WP_282357084.1">
    <property type="nucleotide sequence ID" value="NZ_JASBQV010000030.1"/>
</dbReference>
<dbReference type="InterPro" id="IPR001647">
    <property type="entry name" value="HTH_TetR"/>
</dbReference>
<dbReference type="Proteomes" id="UP001243286">
    <property type="component" value="Unassembled WGS sequence"/>
</dbReference>
<feature type="domain" description="HTH tetR-type" evidence="5">
    <location>
        <begin position="1"/>
        <end position="60"/>
    </location>
</feature>
<dbReference type="Gene3D" id="1.10.10.60">
    <property type="entry name" value="Homeodomain-like"/>
    <property type="match status" value="1"/>
</dbReference>
<keyword evidence="2 4" id="KW-0238">DNA-binding</keyword>
<dbReference type="InterPro" id="IPR009057">
    <property type="entry name" value="Homeodomain-like_sf"/>
</dbReference>
<keyword evidence="1" id="KW-0805">Transcription regulation</keyword>
<gene>
    <name evidence="6" type="ORF">QK289_14045</name>
</gene>
<keyword evidence="3" id="KW-0804">Transcription</keyword>
<keyword evidence="7" id="KW-1185">Reference proteome</keyword>
<dbReference type="SUPFAM" id="SSF46689">
    <property type="entry name" value="Homeodomain-like"/>
    <property type="match status" value="1"/>
</dbReference>
<dbReference type="PRINTS" id="PR00455">
    <property type="entry name" value="HTHTETR"/>
</dbReference>
<evidence type="ECO:0000313" key="6">
    <source>
        <dbReference type="EMBL" id="MDI3236131.1"/>
    </source>
</evidence>
<evidence type="ECO:0000313" key="7">
    <source>
        <dbReference type="Proteomes" id="UP001243286"/>
    </source>
</evidence>
<proteinExistence type="predicted"/>
<dbReference type="PANTHER" id="PTHR47506:SF1">
    <property type="entry name" value="HTH-TYPE TRANSCRIPTIONAL REGULATOR YJDC"/>
    <property type="match status" value="1"/>
</dbReference>
<reference evidence="6 7" key="1">
    <citation type="submission" date="2023-04" db="EMBL/GenBank/DDBJ databases">
        <title>Antarctic isolates genomes.</title>
        <authorList>
            <person name="Dimov S.G."/>
        </authorList>
    </citation>
    <scope>NUCLEOTIDE SEQUENCE [LARGE SCALE GENOMIC DNA]</scope>
    <source>
        <strain evidence="6 7">AL19</strain>
    </source>
</reference>